<feature type="domain" description="VWFA" evidence="3">
    <location>
        <begin position="33"/>
        <end position="90"/>
    </location>
</feature>
<comment type="caution">
    <text evidence="4">The sequence shown here is derived from an EMBL/GenBank/DDBJ whole genome shotgun (WGS) entry which is preliminary data.</text>
</comment>
<protein>
    <recommendedName>
        <fullName evidence="1">Integrator complex subunit 14</fullName>
    </recommendedName>
</protein>
<evidence type="ECO:0000256" key="1">
    <source>
        <dbReference type="ARBA" id="ARBA00016816"/>
    </source>
</evidence>
<dbReference type="PANTHER" id="PTHR13532:SF3">
    <property type="entry name" value="INTEGRATOR COMPLEX SUBUNIT 14"/>
    <property type="match status" value="1"/>
</dbReference>
<proteinExistence type="inferred from homology"/>
<dbReference type="InterPro" id="IPR036465">
    <property type="entry name" value="vWFA_dom_sf"/>
</dbReference>
<evidence type="ECO:0000259" key="3">
    <source>
        <dbReference type="Pfam" id="PF13519"/>
    </source>
</evidence>
<sequence>MDKVSENGLSTKLFVELYTQFLVYPVRERRDYIAFSSLYEIISPFTRDFESIKQKLQQLEEYDKTSIETALHGVNRLVLGEWGSATPCQVTLC</sequence>
<dbReference type="InterPro" id="IPR039841">
    <property type="entry name" value="INTS14"/>
</dbReference>
<dbReference type="InterPro" id="IPR002035">
    <property type="entry name" value="VWF_A"/>
</dbReference>
<dbReference type="Pfam" id="PF13519">
    <property type="entry name" value="VWA_2"/>
    <property type="match status" value="1"/>
</dbReference>
<evidence type="ECO:0000256" key="2">
    <source>
        <dbReference type="ARBA" id="ARBA00061449"/>
    </source>
</evidence>
<dbReference type="PANTHER" id="PTHR13532">
    <property type="match status" value="1"/>
</dbReference>
<reference evidence="4" key="1">
    <citation type="submission" date="2021-03" db="EMBL/GenBank/DDBJ databases">
        <authorList>
            <person name="Tran Van P."/>
        </authorList>
    </citation>
    <scope>NUCLEOTIDE SEQUENCE</scope>
</reference>
<name>A0ABN7PK74_TIMPD</name>
<accession>A0ABN7PK74</accession>
<evidence type="ECO:0000313" key="4">
    <source>
        <dbReference type="EMBL" id="CAG2068112.1"/>
    </source>
</evidence>
<gene>
    <name evidence="4" type="ORF">TPAB3V08_LOCUS15055</name>
</gene>
<dbReference type="SUPFAM" id="SSF53300">
    <property type="entry name" value="vWA-like"/>
    <property type="match status" value="1"/>
</dbReference>
<organism evidence="4 5">
    <name type="scientific">Timema podura</name>
    <name type="common">Walking stick</name>
    <dbReference type="NCBI Taxonomy" id="61482"/>
    <lineage>
        <taxon>Eukaryota</taxon>
        <taxon>Metazoa</taxon>
        <taxon>Ecdysozoa</taxon>
        <taxon>Arthropoda</taxon>
        <taxon>Hexapoda</taxon>
        <taxon>Insecta</taxon>
        <taxon>Pterygota</taxon>
        <taxon>Neoptera</taxon>
        <taxon>Polyneoptera</taxon>
        <taxon>Phasmatodea</taxon>
        <taxon>Timematodea</taxon>
        <taxon>Timematoidea</taxon>
        <taxon>Timematidae</taxon>
        <taxon>Timema</taxon>
    </lineage>
</organism>
<dbReference type="Proteomes" id="UP001153148">
    <property type="component" value="Unassembled WGS sequence"/>
</dbReference>
<evidence type="ECO:0000313" key="5">
    <source>
        <dbReference type="Proteomes" id="UP001153148"/>
    </source>
</evidence>
<comment type="similarity">
    <text evidence="2">Belongs to the Integrator subunit 14 family.</text>
</comment>
<dbReference type="EMBL" id="CAJPIN010082042">
    <property type="protein sequence ID" value="CAG2068112.1"/>
    <property type="molecule type" value="Genomic_DNA"/>
</dbReference>
<keyword evidence="5" id="KW-1185">Reference proteome</keyword>